<proteinExistence type="predicted"/>
<dbReference type="EMBL" id="FQVQ01000017">
    <property type="protein sequence ID" value="SHF73631.1"/>
    <property type="molecule type" value="Genomic_DNA"/>
</dbReference>
<dbReference type="RefSeq" id="WP_073365005.1">
    <property type="nucleotide sequence ID" value="NZ_FQVQ01000017.1"/>
</dbReference>
<evidence type="ECO:0000313" key="2">
    <source>
        <dbReference type="Proteomes" id="UP000184147"/>
    </source>
</evidence>
<protein>
    <submittedName>
        <fullName evidence="1">Uncharacterized protein</fullName>
    </submittedName>
</protein>
<dbReference type="AlphaFoldDB" id="A0A1M5E3K1"/>
<organism evidence="1 2">
    <name type="scientific">Flavobacterium fontis</name>
    <dbReference type="NCBI Taxonomy" id="1124188"/>
    <lineage>
        <taxon>Bacteria</taxon>
        <taxon>Pseudomonadati</taxon>
        <taxon>Bacteroidota</taxon>
        <taxon>Flavobacteriia</taxon>
        <taxon>Flavobacteriales</taxon>
        <taxon>Flavobacteriaceae</taxon>
        <taxon>Flavobacterium</taxon>
    </lineage>
</organism>
<accession>A0A1M5E3K1</accession>
<gene>
    <name evidence="1" type="ORF">SAMN05444377_11746</name>
</gene>
<dbReference type="OrthoDB" id="9996463at2"/>
<dbReference type="STRING" id="1124188.SAMN05444377_11746"/>
<name>A0A1M5E3K1_9FLAO</name>
<reference evidence="1 2" key="1">
    <citation type="submission" date="2016-11" db="EMBL/GenBank/DDBJ databases">
        <authorList>
            <person name="Jaros S."/>
            <person name="Januszkiewicz K."/>
            <person name="Wedrychowicz H."/>
        </authorList>
    </citation>
    <scope>NUCLEOTIDE SEQUENCE [LARGE SCALE GENOMIC DNA]</scope>
    <source>
        <strain evidence="1 2">DSM 25660</strain>
    </source>
</reference>
<evidence type="ECO:0000313" key="1">
    <source>
        <dbReference type="EMBL" id="SHF73631.1"/>
    </source>
</evidence>
<keyword evidence="2" id="KW-1185">Reference proteome</keyword>
<sequence length="138" mass="16311">MDFSFKELKGFSIQKCLRHFNNYDSSHIPAELRELEADGTILLLFSNETSIIFRANTETFSIEIENRNVLDVNDFTDITKNKFWEHRIGKTIQDIEFLFGKLEQPYGIKFYLENNCNFTIEYLSESNYEFDAIIIRNA</sequence>
<dbReference type="Proteomes" id="UP000184147">
    <property type="component" value="Unassembled WGS sequence"/>
</dbReference>